<comment type="function">
    <text evidence="18">Catalyzes the epimerization of the S- and R-forms of NAD(P)HX, a damaged form of NAD(P)H that is a result of enzymatic or heat-dependent hydration. This is a prerequisite for the S-specific NAD(P)H-hydrate dehydratase to allow the repair of both epimers of NAD(P)HX.</text>
</comment>
<keyword evidence="6 17" id="KW-0547">Nucleotide-binding</keyword>
<keyword evidence="9 18" id="KW-0630">Potassium</keyword>
<comment type="caution">
    <text evidence="22">The sequence shown here is derived from an EMBL/GenBank/DDBJ whole genome shotgun (WGS) entry which is preliminary data.</text>
</comment>
<evidence type="ECO:0000256" key="6">
    <source>
        <dbReference type="ARBA" id="ARBA00022741"/>
    </source>
</evidence>
<comment type="subunit">
    <text evidence="17">Homotetramer.</text>
</comment>
<dbReference type="PROSITE" id="PS01050">
    <property type="entry name" value="YJEF_C_2"/>
    <property type="match status" value="1"/>
</dbReference>
<dbReference type="AlphaFoldDB" id="A0A928Q1D3"/>
<gene>
    <name evidence="18" type="primary">nnrE</name>
    <name evidence="17" type="synonym">nnrD</name>
    <name evidence="22" type="ORF">E7512_00515</name>
</gene>
<comment type="catalytic activity">
    <reaction evidence="15 17 19">
        <text>(6S)-NADHX + ADP = AMP + phosphate + NADH + H(+)</text>
        <dbReference type="Rhea" id="RHEA:32223"/>
        <dbReference type="ChEBI" id="CHEBI:15378"/>
        <dbReference type="ChEBI" id="CHEBI:43474"/>
        <dbReference type="ChEBI" id="CHEBI:57945"/>
        <dbReference type="ChEBI" id="CHEBI:64074"/>
        <dbReference type="ChEBI" id="CHEBI:456215"/>
        <dbReference type="ChEBI" id="CHEBI:456216"/>
        <dbReference type="EC" id="4.2.1.136"/>
    </reaction>
</comment>
<dbReference type="InterPro" id="IPR036652">
    <property type="entry name" value="YjeF_N_dom_sf"/>
</dbReference>
<dbReference type="InterPro" id="IPR017953">
    <property type="entry name" value="Carbohydrate_kinase_pred_CS"/>
</dbReference>
<evidence type="ECO:0000256" key="2">
    <source>
        <dbReference type="ARBA" id="ARBA00000909"/>
    </source>
</evidence>
<dbReference type="SUPFAM" id="SSF64153">
    <property type="entry name" value="YjeF N-terminal domain-like"/>
    <property type="match status" value="1"/>
</dbReference>
<dbReference type="PANTHER" id="PTHR12592:SF0">
    <property type="entry name" value="ATP-DEPENDENT (S)-NAD(P)H-HYDRATE DEHYDRATASE"/>
    <property type="match status" value="1"/>
</dbReference>
<comment type="cofactor">
    <cofactor evidence="18 19">
        <name>K(+)</name>
        <dbReference type="ChEBI" id="CHEBI:29103"/>
    </cofactor>
    <text evidence="18 19">Binds 1 potassium ion per subunit.</text>
</comment>
<evidence type="ECO:0000256" key="11">
    <source>
        <dbReference type="ARBA" id="ARBA00023235"/>
    </source>
</evidence>
<proteinExistence type="inferred from homology"/>
<dbReference type="EMBL" id="SVNY01000001">
    <property type="protein sequence ID" value="MBE6832064.1"/>
    <property type="molecule type" value="Genomic_DNA"/>
</dbReference>
<feature type="binding site" evidence="18">
    <location>
        <position position="152"/>
    </location>
    <ligand>
        <name>K(+)</name>
        <dbReference type="ChEBI" id="CHEBI:29103"/>
    </ligand>
</feature>
<evidence type="ECO:0000256" key="16">
    <source>
        <dbReference type="ARBA" id="ARBA00049209"/>
    </source>
</evidence>
<keyword evidence="13" id="KW-0511">Multifunctional enzyme</keyword>
<feature type="binding site" evidence="17">
    <location>
        <position position="439"/>
    </location>
    <ligand>
        <name>AMP</name>
        <dbReference type="ChEBI" id="CHEBI:456215"/>
    </ligand>
</feature>
<dbReference type="Pfam" id="PF01256">
    <property type="entry name" value="Carb_kinase"/>
    <property type="match status" value="1"/>
</dbReference>
<evidence type="ECO:0000256" key="15">
    <source>
        <dbReference type="ARBA" id="ARBA00048238"/>
    </source>
</evidence>
<feature type="domain" description="YjeF C-terminal" evidence="20">
    <location>
        <begin position="216"/>
        <end position="499"/>
    </location>
</feature>
<dbReference type="GO" id="GO:0046496">
    <property type="term" value="P:nicotinamide nucleotide metabolic process"/>
    <property type="evidence" value="ECO:0007669"/>
    <property type="project" value="UniProtKB-UniRule"/>
</dbReference>
<evidence type="ECO:0000256" key="10">
    <source>
        <dbReference type="ARBA" id="ARBA00023027"/>
    </source>
</evidence>
<dbReference type="EC" id="5.1.99.6" evidence="19"/>
<feature type="binding site" evidence="18">
    <location>
        <position position="48"/>
    </location>
    <ligand>
        <name>K(+)</name>
        <dbReference type="ChEBI" id="CHEBI:29103"/>
    </ligand>
</feature>
<dbReference type="HAMAP" id="MF_01966">
    <property type="entry name" value="NADHX_epimerase"/>
    <property type="match status" value="1"/>
</dbReference>
<keyword evidence="7 17" id="KW-0067">ATP-binding</keyword>
<dbReference type="CDD" id="cd01171">
    <property type="entry name" value="YXKO-related"/>
    <property type="match status" value="1"/>
</dbReference>
<dbReference type="HAMAP" id="MF_01965">
    <property type="entry name" value="NADHX_dehydratase"/>
    <property type="match status" value="1"/>
</dbReference>
<dbReference type="PROSITE" id="PS51385">
    <property type="entry name" value="YJEF_N"/>
    <property type="match status" value="1"/>
</dbReference>
<feature type="domain" description="YjeF N-terminal" evidence="21">
    <location>
        <begin position="1"/>
        <end position="206"/>
    </location>
</feature>
<comment type="cofactor">
    <cofactor evidence="17">
        <name>Mg(2+)</name>
        <dbReference type="ChEBI" id="CHEBI:18420"/>
    </cofactor>
</comment>
<comment type="similarity">
    <text evidence="3 19">In the N-terminal section; belongs to the NnrE/AIBP family.</text>
</comment>
<dbReference type="InterPro" id="IPR004443">
    <property type="entry name" value="YjeF_N_dom"/>
</dbReference>
<feature type="binding site" evidence="17">
    <location>
        <position position="373"/>
    </location>
    <ligand>
        <name>(6S)-NADPHX</name>
        <dbReference type="ChEBI" id="CHEBI:64076"/>
    </ligand>
</feature>
<evidence type="ECO:0000256" key="7">
    <source>
        <dbReference type="ARBA" id="ARBA00022840"/>
    </source>
</evidence>
<dbReference type="InterPro" id="IPR029056">
    <property type="entry name" value="Ribokinase-like"/>
</dbReference>
<evidence type="ECO:0000256" key="19">
    <source>
        <dbReference type="PIRNR" id="PIRNR017184"/>
    </source>
</evidence>
<keyword evidence="5 18" id="KW-0479">Metal-binding</keyword>
<evidence type="ECO:0000256" key="8">
    <source>
        <dbReference type="ARBA" id="ARBA00022857"/>
    </source>
</evidence>
<dbReference type="Proteomes" id="UP000754750">
    <property type="component" value="Unassembled WGS sequence"/>
</dbReference>
<dbReference type="NCBIfam" id="TIGR00196">
    <property type="entry name" value="yjeF_cterm"/>
    <property type="match status" value="1"/>
</dbReference>
<feature type="binding site" evidence="18">
    <location>
        <begin position="120"/>
        <end position="126"/>
    </location>
    <ligand>
        <name>(6S)-NADPHX</name>
        <dbReference type="ChEBI" id="CHEBI:64076"/>
    </ligand>
</feature>
<accession>A0A928Q1D3</accession>
<protein>
    <recommendedName>
        <fullName evidence="19">Bifunctional NAD(P)H-hydrate repair enzyme</fullName>
    </recommendedName>
    <alternativeName>
        <fullName evidence="19">Nicotinamide nucleotide repair protein</fullName>
    </alternativeName>
    <domain>
        <recommendedName>
            <fullName evidence="19">ADP-dependent (S)-NAD(P)H-hydrate dehydratase</fullName>
            <ecNumber evidence="19">4.2.1.136</ecNumber>
        </recommendedName>
        <alternativeName>
            <fullName evidence="19">ADP-dependent NAD(P)HX dehydratase</fullName>
        </alternativeName>
    </domain>
    <domain>
        <recommendedName>
            <fullName evidence="19">NAD(P)H-hydrate epimerase</fullName>
            <ecNumber evidence="19">5.1.99.6</ecNumber>
        </recommendedName>
    </domain>
</protein>
<organism evidence="22 23">
    <name type="scientific">Faecalispora sporosphaeroides</name>
    <dbReference type="NCBI Taxonomy" id="1549"/>
    <lineage>
        <taxon>Bacteria</taxon>
        <taxon>Bacillati</taxon>
        <taxon>Bacillota</taxon>
        <taxon>Clostridia</taxon>
        <taxon>Eubacteriales</taxon>
        <taxon>Oscillospiraceae</taxon>
        <taxon>Faecalispora</taxon>
    </lineage>
</organism>
<evidence type="ECO:0000259" key="21">
    <source>
        <dbReference type="PROSITE" id="PS51385"/>
    </source>
</evidence>
<evidence type="ECO:0000256" key="17">
    <source>
        <dbReference type="HAMAP-Rule" id="MF_01965"/>
    </source>
</evidence>
<evidence type="ECO:0000256" key="3">
    <source>
        <dbReference type="ARBA" id="ARBA00006001"/>
    </source>
</evidence>
<keyword evidence="8 17" id="KW-0521">NADP</keyword>
<comment type="catalytic activity">
    <reaction evidence="16 17 19">
        <text>(6S)-NADPHX + ADP = AMP + phosphate + NADPH + H(+)</text>
        <dbReference type="Rhea" id="RHEA:32235"/>
        <dbReference type="ChEBI" id="CHEBI:15378"/>
        <dbReference type="ChEBI" id="CHEBI:43474"/>
        <dbReference type="ChEBI" id="CHEBI:57783"/>
        <dbReference type="ChEBI" id="CHEBI:64076"/>
        <dbReference type="ChEBI" id="CHEBI:456215"/>
        <dbReference type="ChEBI" id="CHEBI:456216"/>
        <dbReference type="EC" id="4.2.1.136"/>
    </reaction>
</comment>
<comment type="catalytic activity">
    <reaction evidence="1 18 19">
        <text>(6R)-NADHX = (6S)-NADHX</text>
        <dbReference type="Rhea" id="RHEA:32215"/>
        <dbReference type="ChEBI" id="CHEBI:64074"/>
        <dbReference type="ChEBI" id="CHEBI:64075"/>
        <dbReference type="EC" id="5.1.99.6"/>
    </reaction>
</comment>
<comment type="similarity">
    <text evidence="17">Belongs to the NnrD/CARKD family.</text>
</comment>
<dbReference type="PANTHER" id="PTHR12592">
    <property type="entry name" value="ATP-DEPENDENT (S)-NAD(P)H-HYDRATE DEHYDRATASE FAMILY MEMBER"/>
    <property type="match status" value="1"/>
</dbReference>
<reference evidence="22" key="1">
    <citation type="submission" date="2019-04" db="EMBL/GenBank/DDBJ databases">
        <title>Evolution of Biomass-Degrading Anaerobic Consortia Revealed by Metagenomics.</title>
        <authorList>
            <person name="Peng X."/>
        </authorList>
    </citation>
    <scope>NUCLEOTIDE SEQUENCE</scope>
    <source>
        <strain evidence="22">SIG551</strain>
    </source>
</reference>
<comment type="caution">
    <text evidence="18">Lacks conserved residue(s) required for the propagation of feature annotation.</text>
</comment>
<feature type="binding site" evidence="17">
    <location>
        <position position="440"/>
    </location>
    <ligand>
        <name>(6S)-NADPHX</name>
        <dbReference type="ChEBI" id="CHEBI:64076"/>
    </ligand>
</feature>
<evidence type="ECO:0000256" key="5">
    <source>
        <dbReference type="ARBA" id="ARBA00022723"/>
    </source>
</evidence>
<sequence length="501" mass="52596">MRALEEKAVQAGVSYSTLMENAGEAAALLLRDRASGAQVVILCGKGNNGGDGFVAARHLADWGAQVCVVLIQGEPETELARSVFRKIDAQKILVLDWVKEPEAVKTQVYAADFVLDAMYGIGFRGSLPETLFPLLDAAETSGAYLLALDLPSGVSCDTGEVPGRCVRAAETVSFTALKPAHLIQPGRSHCGKVTVVSVGISEQLIAEAETPLFGIEEKDLALLFQRREQNTNKGSYGTLLSVCGSTGMAGAAMLAARAALRTGVGLVNMALPGELYPVVAGALPEPVYTLLERTHGGVISEDSAALLNREMLGASAVLLGCGLGTSALARSLLRRVAACSSVPLVIDADGINLLAENIDILKTVRVPVVLTPHPGEMARLLHTTAERVQERRLDYAGRFAREHGVTLVLKGSGTIVAASDGRVFVNTTGNPGMAKGGSGDVLAGMIASLAAQGIAPYWAAVFGVFLHGLAGDRCAKRLSQRGMLPSDLIEELPLLFSEFEQ</sequence>
<dbReference type="NCBIfam" id="TIGR00197">
    <property type="entry name" value="yjeF_nterm"/>
    <property type="match status" value="1"/>
</dbReference>
<comment type="similarity">
    <text evidence="18">Belongs to the NnrE/AIBP family.</text>
</comment>
<feature type="binding site" evidence="18">
    <location>
        <position position="116"/>
    </location>
    <ligand>
        <name>K(+)</name>
        <dbReference type="ChEBI" id="CHEBI:29103"/>
    </ligand>
</feature>
<dbReference type="GO" id="GO:0052856">
    <property type="term" value="F:NAD(P)HX epimerase activity"/>
    <property type="evidence" value="ECO:0007669"/>
    <property type="project" value="UniProtKB-UniRule"/>
</dbReference>
<evidence type="ECO:0000313" key="22">
    <source>
        <dbReference type="EMBL" id="MBE6832064.1"/>
    </source>
</evidence>
<comment type="function">
    <text evidence="14 19">Bifunctional enzyme that catalyzes the epimerization of the S- and R-forms of NAD(P)HX and the dehydration of the S-form of NAD(P)HX at the expense of ADP, which is converted to AMP. This allows the repair of both epimers of NAD(P)HX, a damaged form of NAD(P)H that is a result of enzymatic or heat-dependent hydration.</text>
</comment>
<evidence type="ECO:0000259" key="20">
    <source>
        <dbReference type="PROSITE" id="PS51383"/>
    </source>
</evidence>
<dbReference type="EC" id="4.2.1.136" evidence="19"/>
<dbReference type="GO" id="GO:0052855">
    <property type="term" value="F:ADP-dependent NAD(P)H-hydrate dehydratase activity"/>
    <property type="evidence" value="ECO:0007669"/>
    <property type="project" value="UniProtKB-UniRule"/>
</dbReference>
<feature type="binding site" evidence="17">
    <location>
        <position position="251"/>
    </location>
    <ligand>
        <name>(6S)-NADPHX</name>
        <dbReference type="ChEBI" id="CHEBI:64076"/>
    </ligand>
</feature>
<feature type="binding site" evidence="17">
    <location>
        <begin position="410"/>
        <end position="414"/>
    </location>
    <ligand>
        <name>AMP</name>
        <dbReference type="ChEBI" id="CHEBI:456215"/>
    </ligand>
</feature>
<keyword evidence="10 17" id="KW-0520">NAD</keyword>
<dbReference type="PROSITE" id="PS51383">
    <property type="entry name" value="YJEF_C_3"/>
    <property type="match status" value="1"/>
</dbReference>
<evidence type="ECO:0000256" key="18">
    <source>
        <dbReference type="HAMAP-Rule" id="MF_01966"/>
    </source>
</evidence>
<keyword evidence="12 17" id="KW-0456">Lyase</keyword>
<evidence type="ECO:0000256" key="12">
    <source>
        <dbReference type="ARBA" id="ARBA00023239"/>
    </source>
</evidence>
<keyword evidence="11 18" id="KW-0413">Isomerase</keyword>
<name>A0A928Q1D3_9FIRM</name>
<dbReference type="GO" id="GO:0005524">
    <property type="term" value="F:ATP binding"/>
    <property type="evidence" value="ECO:0007669"/>
    <property type="project" value="UniProtKB-UniRule"/>
</dbReference>
<dbReference type="GO" id="GO:0046872">
    <property type="term" value="F:metal ion binding"/>
    <property type="evidence" value="ECO:0007669"/>
    <property type="project" value="UniProtKB-UniRule"/>
</dbReference>
<feature type="binding site" evidence="17">
    <location>
        <position position="322"/>
    </location>
    <ligand>
        <name>(6S)-NADPHX</name>
        <dbReference type="ChEBI" id="CHEBI:64076"/>
    </ligand>
</feature>
<dbReference type="Gene3D" id="3.40.1190.20">
    <property type="match status" value="1"/>
</dbReference>
<comment type="function">
    <text evidence="17">Catalyzes the dehydration of the S-form of NAD(P)HX at the expense of ADP, which is converted to AMP. Together with NAD(P)HX epimerase, which catalyzes the epimerization of the S- and R-forms, the enzyme allows the repair of both epimers of NAD(P)HX, a damaged form of NAD(P)H that is a result of enzymatic or heat-dependent hydration.</text>
</comment>
<evidence type="ECO:0000256" key="9">
    <source>
        <dbReference type="ARBA" id="ARBA00022958"/>
    </source>
</evidence>
<evidence type="ECO:0000313" key="23">
    <source>
        <dbReference type="Proteomes" id="UP000754750"/>
    </source>
</evidence>
<dbReference type="InterPro" id="IPR000631">
    <property type="entry name" value="CARKD"/>
</dbReference>
<dbReference type="InterPro" id="IPR030677">
    <property type="entry name" value="Nnr"/>
</dbReference>
<feature type="binding site" evidence="18">
    <location>
        <begin position="47"/>
        <end position="51"/>
    </location>
    <ligand>
        <name>(6S)-NADPHX</name>
        <dbReference type="ChEBI" id="CHEBI:64076"/>
    </ligand>
</feature>
<evidence type="ECO:0000256" key="14">
    <source>
        <dbReference type="ARBA" id="ARBA00025153"/>
    </source>
</evidence>
<dbReference type="GO" id="GO:0110051">
    <property type="term" value="P:metabolite repair"/>
    <property type="evidence" value="ECO:0007669"/>
    <property type="project" value="TreeGrafter"/>
</dbReference>
<evidence type="ECO:0000256" key="13">
    <source>
        <dbReference type="ARBA" id="ARBA00023268"/>
    </source>
</evidence>
<comment type="similarity">
    <text evidence="4 19">In the C-terminal section; belongs to the NnrD/CARKD family.</text>
</comment>
<dbReference type="Pfam" id="PF03853">
    <property type="entry name" value="YjeF_N"/>
    <property type="match status" value="1"/>
</dbReference>
<dbReference type="SUPFAM" id="SSF53613">
    <property type="entry name" value="Ribokinase-like"/>
    <property type="match status" value="1"/>
</dbReference>
<feature type="binding site" evidence="18">
    <location>
        <position position="149"/>
    </location>
    <ligand>
        <name>(6S)-NADPHX</name>
        <dbReference type="ChEBI" id="CHEBI:64076"/>
    </ligand>
</feature>
<dbReference type="Gene3D" id="3.40.50.10260">
    <property type="entry name" value="YjeF N-terminal domain"/>
    <property type="match status" value="1"/>
</dbReference>
<evidence type="ECO:0000256" key="4">
    <source>
        <dbReference type="ARBA" id="ARBA00009524"/>
    </source>
</evidence>
<dbReference type="PIRSF" id="PIRSF017184">
    <property type="entry name" value="Nnr"/>
    <property type="match status" value="1"/>
</dbReference>
<evidence type="ECO:0000256" key="1">
    <source>
        <dbReference type="ARBA" id="ARBA00000013"/>
    </source>
</evidence>
<comment type="catalytic activity">
    <reaction evidence="2 18 19">
        <text>(6R)-NADPHX = (6S)-NADPHX</text>
        <dbReference type="Rhea" id="RHEA:32227"/>
        <dbReference type="ChEBI" id="CHEBI:64076"/>
        <dbReference type="ChEBI" id="CHEBI:64077"/>
        <dbReference type="EC" id="5.1.99.6"/>
    </reaction>
</comment>